<evidence type="ECO:0000313" key="1">
    <source>
        <dbReference type="EMBL" id="CAG8833287.1"/>
    </source>
</evidence>
<comment type="caution">
    <text evidence="1">The sequence shown here is derived from an EMBL/GenBank/DDBJ whole genome shotgun (WGS) entry which is preliminary data.</text>
</comment>
<gene>
    <name evidence="1" type="ORF">GMARGA_LOCUS31475</name>
</gene>
<dbReference type="InterPro" id="IPR025533">
    <property type="entry name" value="DUF4419"/>
</dbReference>
<evidence type="ECO:0000313" key="2">
    <source>
        <dbReference type="Proteomes" id="UP000789901"/>
    </source>
</evidence>
<protein>
    <submittedName>
        <fullName evidence="1">7097_t:CDS:1</fullName>
    </submittedName>
</protein>
<dbReference type="Proteomes" id="UP000789901">
    <property type="component" value="Unassembled WGS sequence"/>
</dbReference>
<dbReference type="PANTHER" id="PTHR31252:SF11">
    <property type="entry name" value="DUF4419 DOMAIN-CONTAINING PROTEIN"/>
    <property type="match status" value="1"/>
</dbReference>
<organism evidence="1 2">
    <name type="scientific">Gigaspora margarita</name>
    <dbReference type="NCBI Taxonomy" id="4874"/>
    <lineage>
        <taxon>Eukaryota</taxon>
        <taxon>Fungi</taxon>
        <taxon>Fungi incertae sedis</taxon>
        <taxon>Mucoromycota</taxon>
        <taxon>Glomeromycotina</taxon>
        <taxon>Glomeromycetes</taxon>
        <taxon>Diversisporales</taxon>
        <taxon>Gigasporaceae</taxon>
        <taxon>Gigaspora</taxon>
    </lineage>
</organism>
<accession>A0ABN7WKV4</accession>
<sequence>MQAATNTHSTQVLTQKIKLENEISSHISIKDRISRNFRKEKVHAISVYYDNSTNFKQSVLEYPFCSNGFAAAIIHAYNNHQHLRLSPDDVWLTISQGVSRHINYNAEKFRKRFVKHEGKENVIIIADDILGENQHEKTLEGNWPEAINRLVTETDKRVEKIDLTQLLECDFSTTTSSSLTASRIVLLDMVKAYFNLRVVCACGIPKVTLEGTLEDWTKLQEKVIKLRNLNLELDFWLNRLEPVIWKLIDTYRGEIDEEFWSKVMSLRSYGSGGEATITGWIAAFFPYDRTKNALHSNSLDRADIPDGVVEVPFTADIGSSFSLKFVAGFIGTNQEIIEYLGNEPVVSPVIGWAVVDDVKGFFF</sequence>
<proteinExistence type="predicted"/>
<dbReference type="EMBL" id="CAJVQB010047047">
    <property type="protein sequence ID" value="CAG8833287.1"/>
    <property type="molecule type" value="Genomic_DNA"/>
</dbReference>
<name>A0ABN7WKV4_GIGMA</name>
<reference evidence="1 2" key="1">
    <citation type="submission" date="2021-06" db="EMBL/GenBank/DDBJ databases">
        <authorList>
            <person name="Kallberg Y."/>
            <person name="Tangrot J."/>
            <person name="Rosling A."/>
        </authorList>
    </citation>
    <scope>NUCLEOTIDE SEQUENCE [LARGE SCALE GENOMIC DNA]</scope>
    <source>
        <strain evidence="1 2">120-4 pot B 10/14</strain>
    </source>
</reference>
<keyword evidence="2" id="KW-1185">Reference proteome</keyword>
<dbReference type="Pfam" id="PF14388">
    <property type="entry name" value="DUF4419"/>
    <property type="match status" value="1"/>
</dbReference>
<dbReference type="PANTHER" id="PTHR31252">
    <property type="entry name" value="DUF4419 DOMAIN-CONTAINING PROTEIN"/>
    <property type="match status" value="1"/>
</dbReference>